<evidence type="ECO:0000256" key="2">
    <source>
        <dbReference type="ARBA" id="ARBA00022525"/>
    </source>
</evidence>
<sequence>MEILLAILGVGLLASLVGGGGSGGGLETDEPDLTDEGTPGPDLLIGTPFDDVIFARAGNDTINGGIGNDYLDGNADDDEVYGETGDDSLFGGDGDDTLGGGTGNDFLRGGAGDDELRGGAGNDLLEGALNADFLQGDGGNDTLRGGPGKDFLTGNLGVDELEGGPGNDTLIGLAGNYLNAPATDADESDRLEGWEGEDFIVMGAGDDAWGEFATTRADGASDTFVSGIWATGNPPTVHDFDPAVDQLVLYYDPVVLTDPEVTVTAVDIGGEITYQVGLNDNVLMLIDMGTTGGVVLPTDVDLRTPSLAPTV</sequence>
<gene>
    <name evidence="3" type="primary">hlyA_1</name>
    <name evidence="3" type="ORF">BOA8489_02652</name>
</gene>
<dbReference type="PRINTS" id="PR00313">
    <property type="entry name" value="CABNDNGRPT"/>
</dbReference>
<keyword evidence="4" id="KW-1185">Reference proteome</keyword>
<dbReference type="InterPro" id="IPR001343">
    <property type="entry name" value="Hemolysn_Ca-bd"/>
</dbReference>
<dbReference type="OrthoDB" id="7801966at2"/>
<dbReference type="Gene3D" id="2.150.10.10">
    <property type="entry name" value="Serralysin-like metalloprotease, C-terminal"/>
    <property type="match status" value="2"/>
</dbReference>
<evidence type="ECO:0000313" key="4">
    <source>
        <dbReference type="Proteomes" id="UP000201838"/>
    </source>
</evidence>
<keyword evidence="2" id="KW-0964">Secreted</keyword>
<dbReference type="PROSITE" id="PS00330">
    <property type="entry name" value="HEMOLYSIN_CALCIUM"/>
    <property type="match status" value="4"/>
</dbReference>
<dbReference type="Pfam" id="PF00353">
    <property type="entry name" value="HemolysinCabind"/>
    <property type="match status" value="4"/>
</dbReference>
<accession>A0A238J1I8</accession>
<organism evidence="3 4">
    <name type="scientific">Boseongicola aestuarii</name>
    <dbReference type="NCBI Taxonomy" id="1470561"/>
    <lineage>
        <taxon>Bacteria</taxon>
        <taxon>Pseudomonadati</taxon>
        <taxon>Pseudomonadota</taxon>
        <taxon>Alphaproteobacteria</taxon>
        <taxon>Rhodobacterales</taxon>
        <taxon>Paracoccaceae</taxon>
        <taxon>Boseongicola</taxon>
    </lineage>
</organism>
<dbReference type="AlphaFoldDB" id="A0A238J1I8"/>
<dbReference type="SUPFAM" id="SSF51120">
    <property type="entry name" value="beta-Roll"/>
    <property type="match status" value="1"/>
</dbReference>
<dbReference type="PANTHER" id="PTHR38340">
    <property type="entry name" value="S-LAYER PROTEIN"/>
    <property type="match status" value="1"/>
</dbReference>
<dbReference type="InterPro" id="IPR018511">
    <property type="entry name" value="Hemolysin-typ_Ca-bd_CS"/>
</dbReference>
<dbReference type="InterPro" id="IPR011049">
    <property type="entry name" value="Serralysin-like_metalloprot_C"/>
</dbReference>
<protein>
    <submittedName>
        <fullName evidence="3">Hemolysin, chromosomal</fullName>
    </submittedName>
</protein>
<reference evidence="3 4" key="1">
    <citation type="submission" date="2017-05" db="EMBL/GenBank/DDBJ databases">
        <authorList>
            <person name="Song R."/>
            <person name="Chenine A.L."/>
            <person name="Ruprecht R.M."/>
        </authorList>
    </citation>
    <scope>NUCLEOTIDE SEQUENCE [LARGE SCALE GENOMIC DNA]</scope>
    <source>
        <strain evidence="3 4">CECT 8489</strain>
    </source>
</reference>
<dbReference type="RefSeq" id="WP_093974491.1">
    <property type="nucleotide sequence ID" value="NZ_FXXQ01000009.1"/>
</dbReference>
<evidence type="ECO:0000313" key="3">
    <source>
        <dbReference type="EMBL" id="SMX24526.1"/>
    </source>
</evidence>
<name>A0A238J1I8_9RHOB</name>
<dbReference type="Proteomes" id="UP000201838">
    <property type="component" value="Unassembled WGS sequence"/>
</dbReference>
<dbReference type="GO" id="GO:0005576">
    <property type="term" value="C:extracellular region"/>
    <property type="evidence" value="ECO:0007669"/>
    <property type="project" value="UniProtKB-SubCell"/>
</dbReference>
<dbReference type="GO" id="GO:0005509">
    <property type="term" value="F:calcium ion binding"/>
    <property type="evidence" value="ECO:0007669"/>
    <property type="project" value="InterPro"/>
</dbReference>
<comment type="subcellular location">
    <subcellularLocation>
        <location evidence="1">Secreted</location>
    </subcellularLocation>
</comment>
<dbReference type="InterPro" id="IPR050557">
    <property type="entry name" value="RTX_toxin/Mannuronan_C5-epim"/>
</dbReference>
<proteinExistence type="predicted"/>
<dbReference type="PANTHER" id="PTHR38340:SF1">
    <property type="entry name" value="S-LAYER PROTEIN"/>
    <property type="match status" value="1"/>
</dbReference>
<dbReference type="EMBL" id="FXXQ01000009">
    <property type="protein sequence ID" value="SMX24526.1"/>
    <property type="molecule type" value="Genomic_DNA"/>
</dbReference>
<evidence type="ECO:0000256" key="1">
    <source>
        <dbReference type="ARBA" id="ARBA00004613"/>
    </source>
</evidence>